<evidence type="ECO:0000313" key="6">
    <source>
        <dbReference type="EMBL" id="KAJ7969207.1"/>
    </source>
</evidence>
<dbReference type="Proteomes" id="UP001163823">
    <property type="component" value="Chromosome 5"/>
</dbReference>
<dbReference type="FunFam" id="1.25.40.10:FF:000381">
    <property type="entry name" value="Pentatricopeptide repeat-containing protein"/>
    <property type="match status" value="1"/>
</dbReference>
<dbReference type="FunFam" id="1.25.40.10:FF:000442">
    <property type="entry name" value="Pentatricopeptide repeat-containing protein At3g49710"/>
    <property type="match status" value="1"/>
</dbReference>
<dbReference type="InterPro" id="IPR002885">
    <property type="entry name" value="PPR_rpt"/>
</dbReference>
<evidence type="ECO:0000256" key="4">
    <source>
        <dbReference type="ARBA" id="ARBA00061659"/>
    </source>
</evidence>
<feature type="repeat" description="PPR" evidence="5">
    <location>
        <begin position="202"/>
        <end position="236"/>
    </location>
</feature>
<dbReference type="Pfam" id="PF13041">
    <property type="entry name" value="PPR_2"/>
    <property type="match status" value="5"/>
</dbReference>
<feature type="repeat" description="PPR" evidence="5">
    <location>
        <begin position="383"/>
        <end position="417"/>
    </location>
</feature>
<evidence type="ECO:0000256" key="2">
    <source>
        <dbReference type="ARBA" id="ARBA00022737"/>
    </source>
</evidence>
<dbReference type="InterPro" id="IPR046848">
    <property type="entry name" value="E_motif"/>
</dbReference>
<feature type="repeat" description="PPR" evidence="5">
    <location>
        <begin position="70"/>
        <end position="100"/>
    </location>
</feature>
<keyword evidence="2" id="KW-0677">Repeat</keyword>
<feature type="repeat" description="PPR" evidence="5">
    <location>
        <begin position="554"/>
        <end position="584"/>
    </location>
</feature>
<organism evidence="6 7">
    <name type="scientific">Quillaja saponaria</name>
    <name type="common">Soap bark tree</name>
    <dbReference type="NCBI Taxonomy" id="32244"/>
    <lineage>
        <taxon>Eukaryota</taxon>
        <taxon>Viridiplantae</taxon>
        <taxon>Streptophyta</taxon>
        <taxon>Embryophyta</taxon>
        <taxon>Tracheophyta</taxon>
        <taxon>Spermatophyta</taxon>
        <taxon>Magnoliopsida</taxon>
        <taxon>eudicotyledons</taxon>
        <taxon>Gunneridae</taxon>
        <taxon>Pentapetalae</taxon>
        <taxon>rosids</taxon>
        <taxon>fabids</taxon>
        <taxon>Fabales</taxon>
        <taxon>Quillajaceae</taxon>
        <taxon>Quillaja</taxon>
    </lineage>
</organism>
<dbReference type="GO" id="GO:0003723">
    <property type="term" value="F:RNA binding"/>
    <property type="evidence" value="ECO:0007669"/>
    <property type="project" value="InterPro"/>
</dbReference>
<sequence>MESTISHLANILQSCISKKTHLTGRVVHAYVIRLGLFSNTFLSNRLIELYSKCGDINTAYRVFSKIPERSIYSWNAILGAYCKLTHVRDAYRLFVEMPERNVVSWNTMISTLVRSGYDREALNVYEMMIVEGFVPSHFSLASTISACGALLDLEHGRRSHGLVIKVGLERNLYVANALLCMYTKCDLIKDAIHIFEDISEPNEVTFTTMMGGLSQTDNKKEALETFRLMCKKGIHIDSVSLSSILGVCSKGGYEELGLYDQNDVFPCNVKGQQIHTLTIKLGFERDLHLSNSLLDMYAKNGDMDSAAKTFTNLAEVSVVSWNIMIAGYGKIYQSKKAVDYLQRMQISGFEPDEVTYINMLAACVRSGDIANGRQIFDSMSSPSLTSWNAILSGYIQNRDHKEAIKLFREMQFQYMEPDRTTLAIILSSCAGMGHLEAGKQVHAASQKVAFRNDIYIASGLIGVYSKCGKLEWAKHVFDNVPDLDIVCWNSMMVGFSLNSLDKEAFALFKQMQHTGLSPSQFSYATILSSCAKLPSLFQGRQVHAWIMKEGYVNDIFVGSALIDMYCKCGDVDDARQFFDMMRNKSTVTWNEMIHGYAQNGYGNEALCLYKDMICSGEKPDDITFVAVLTGCSHSGLVDAGVGIFNSMQQEYGVKPVLDHYTCIIDCLGRAGRLQEAEVILDNMPYKDDPVVWEVLLSSCRVHANVSLAKRAAKELLHLDPRNSAAYVLLANIYSSLGRWDDARFIRELMSEKQIPKDPGYSWSEYNDRIHNFTEKDNLPVVAEEVVLSDAV</sequence>
<proteinExistence type="inferred from homology"/>
<protein>
    <submittedName>
        <fullName evidence="6">Pentatricopeptide repeat</fullName>
    </submittedName>
</protein>
<comment type="similarity">
    <text evidence="4">Belongs to the PPR family. PCMP-E subfamily.</text>
</comment>
<keyword evidence="3" id="KW-0809">Transit peptide</keyword>
<evidence type="ECO:0000256" key="3">
    <source>
        <dbReference type="ARBA" id="ARBA00022946"/>
    </source>
</evidence>
<feature type="repeat" description="PPR" evidence="5">
    <location>
        <begin position="317"/>
        <end position="351"/>
    </location>
</feature>
<dbReference type="PROSITE" id="PS51375">
    <property type="entry name" value="PPR"/>
    <property type="match status" value="8"/>
</dbReference>
<dbReference type="FunFam" id="1.25.40.10:FF:000688">
    <property type="entry name" value="Pentatricopeptide repeat-containing protein"/>
    <property type="match status" value="1"/>
</dbReference>
<dbReference type="FunFam" id="1.25.40.10:FF:000280">
    <property type="entry name" value="Pentatricopeptide repeat-containing protein"/>
    <property type="match status" value="1"/>
</dbReference>
<dbReference type="FunFam" id="1.25.40.10:FF:000488">
    <property type="entry name" value="Pentatricopeptide repeat-containing protein, mitochondrial"/>
    <property type="match status" value="1"/>
</dbReference>
<dbReference type="PANTHER" id="PTHR47926:SF343">
    <property type="entry name" value="PENTACOTRIPEPTIDE-REPEAT REGION OF PRORP DOMAIN-CONTAINING PROTEIN"/>
    <property type="match status" value="1"/>
</dbReference>
<dbReference type="AlphaFoldDB" id="A0AAD7PVS4"/>
<comment type="caution">
    <text evidence="6">The sequence shown here is derived from an EMBL/GenBank/DDBJ whole genome shotgun (WGS) entry which is preliminary data.</text>
</comment>
<dbReference type="InterPro" id="IPR011990">
    <property type="entry name" value="TPR-like_helical_dom_sf"/>
</dbReference>
<comment type="similarity">
    <text evidence="1">Belongs to the PPR family. PCMP-H subfamily.</text>
</comment>
<dbReference type="Pfam" id="PF12854">
    <property type="entry name" value="PPR_1"/>
    <property type="match status" value="2"/>
</dbReference>
<evidence type="ECO:0000256" key="5">
    <source>
        <dbReference type="PROSITE-ProRule" id="PRU00708"/>
    </source>
</evidence>
<name>A0AAD7PVS4_QUISA</name>
<gene>
    <name evidence="6" type="ORF">O6P43_013203</name>
</gene>
<evidence type="ECO:0000313" key="7">
    <source>
        <dbReference type="Proteomes" id="UP001163823"/>
    </source>
</evidence>
<evidence type="ECO:0000256" key="1">
    <source>
        <dbReference type="ARBA" id="ARBA00006643"/>
    </source>
</evidence>
<feature type="repeat" description="PPR" evidence="5">
    <location>
        <begin position="585"/>
        <end position="619"/>
    </location>
</feature>
<dbReference type="PANTHER" id="PTHR47926">
    <property type="entry name" value="PENTATRICOPEPTIDE REPEAT-CONTAINING PROTEIN"/>
    <property type="match status" value="1"/>
</dbReference>
<dbReference type="EMBL" id="JARAOO010000005">
    <property type="protein sequence ID" value="KAJ7969207.1"/>
    <property type="molecule type" value="Genomic_DNA"/>
</dbReference>
<dbReference type="KEGG" id="qsa:O6P43_013203"/>
<dbReference type="Pfam" id="PF01535">
    <property type="entry name" value="PPR"/>
    <property type="match status" value="5"/>
</dbReference>
<dbReference type="GO" id="GO:0009451">
    <property type="term" value="P:RNA modification"/>
    <property type="evidence" value="ECO:0007669"/>
    <property type="project" value="InterPro"/>
</dbReference>
<dbReference type="SUPFAM" id="SSF48452">
    <property type="entry name" value="TPR-like"/>
    <property type="match status" value="2"/>
</dbReference>
<accession>A0AAD7PVS4</accession>
<dbReference type="NCBIfam" id="TIGR00756">
    <property type="entry name" value="PPR"/>
    <property type="match status" value="9"/>
</dbReference>
<keyword evidence="7" id="KW-1185">Reference proteome</keyword>
<dbReference type="Gene3D" id="1.25.40.10">
    <property type="entry name" value="Tetratricopeptide repeat domain"/>
    <property type="match status" value="6"/>
</dbReference>
<dbReference type="InterPro" id="IPR046960">
    <property type="entry name" value="PPR_At4g14850-like_plant"/>
</dbReference>
<reference evidence="6" key="1">
    <citation type="journal article" date="2023" name="Science">
        <title>Elucidation of the pathway for biosynthesis of saponin adjuvants from the soapbark tree.</title>
        <authorList>
            <person name="Reed J."/>
            <person name="Orme A."/>
            <person name="El-Demerdash A."/>
            <person name="Owen C."/>
            <person name="Martin L.B.B."/>
            <person name="Misra R.C."/>
            <person name="Kikuchi S."/>
            <person name="Rejzek M."/>
            <person name="Martin A.C."/>
            <person name="Harkess A."/>
            <person name="Leebens-Mack J."/>
            <person name="Louveau T."/>
            <person name="Stephenson M.J."/>
            <person name="Osbourn A."/>
        </authorList>
    </citation>
    <scope>NUCLEOTIDE SEQUENCE</scope>
    <source>
        <strain evidence="6">S10</strain>
    </source>
</reference>
<feature type="repeat" description="PPR" evidence="5">
    <location>
        <begin position="101"/>
        <end position="135"/>
    </location>
</feature>
<dbReference type="FunFam" id="1.25.40.10:FF:000031">
    <property type="entry name" value="Pentatricopeptide repeat-containing protein mitochondrial"/>
    <property type="match status" value="1"/>
</dbReference>
<feature type="repeat" description="PPR" evidence="5">
    <location>
        <begin position="484"/>
        <end position="518"/>
    </location>
</feature>
<dbReference type="Pfam" id="PF20431">
    <property type="entry name" value="E_motif"/>
    <property type="match status" value="1"/>
</dbReference>